<evidence type="ECO:0000313" key="1">
    <source>
        <dbReference type="EMBL" id="MBB5265243.1"/>
    </source>
</evidence>
<sequence length="38" mass="4432">MTEEQRKAYAVNIEQASVRLTDLSSNILWLNKLEKSDH</sequence>
<gene>
    <name evidence="1" type="ORF">HNP82_002386</name>
</gene>
<comment type="caution">
    <text evidence="1">The sequence shown here is derived from an EMBL/GenBank/DDBJ whole genome shotgun (WGS) entry which is preliminary data.</text>
</comment>
<dbReference type="Proteomes" id="UP000543642">
    <property type="component" value="Unassembled WGS sequence"/>
</dbReference>
<protein>
    <submittedName>
        <fullName evidence="1">Uncharacterized protein</fullName>
    </submittedName>
</protein>
<organism evidence="1 2">
    <name type="scientific">Catenibacillus scindens</name>
    <dbReference type="NCBI Taxonomy" id="673271"/>
    <lineage>
        <taxon>Bacteria</taxon>
        <taxon>Bacillati</taxon>
        <taxon>Bacillota</taxon>
        <taxon>Clostridia</taxon>
        <taxon>Lachnospirales</taxon>
        <taxon>Lachnospiraceae</taxon>
        <taxon>Catenibacillus</taxon>
    </lineage>
</organism>
<accession>A0A7W8HBB7</accession>
<reference evidence="1 2" key="1">
    <citation type="submission" date="2020-08" db="EMBL/GenBank/DDBJ databases">
        <title>Genomic Encyclopedia of Type Strains, Phase IV (KMG-IV): sequencing the most valuable type-strain genomes for metagenomic binning, comparative biology and taxonomic classification.</title>
        <authorList>
            <person name="Goeker M."/>
        </authorList>
    </citation>
    <scope>NUCLEOTIDE SEQUENCE [LARGE SCALE GENOMIC DNA]</scope>
    <source>
        <strain evidence="1 2">DSM 106146</strain>
    </source>
</reference>
<evidence type="ECO:0000313" key="2">
    <source>
        <dbReference type="Proteomes" id="UP000543642"/>
    </source>
</evidence>
<dbReference type="AlphaFoldDB" id="A0A7W8HBB7"/>
<keyword evidence="2" id="KW-1185">Reference proteome</keyword>
<dbReference type="EMBL" id="JACHFW010000010">
    <property type="protein sequence ID" value="MBB5265243.1"/>
    <property type="molecule type" value="Genomic_DNA"/>
</dbReference>
<proteinExistence type="predicted"/>
<name>A0A7W8HBB7_9FIRM</name>